<evidence type="ECO:0000256" key="7">
    <source>
        <dbReference type="SAM" id="MobiDB-lite"/>
    </source>
</evidence>
<evidence type="ECO:0000256" key="1">
    <source>
        <dbReference type="ARBA" id="ARBA00004141"/>
    </source>
</evidence>
<dbReference type="CTD" id="8239882"/>
<dbReference type="OrthoDB" id="3222at2759"/>
<feature type="region of interest" description="Disordered" evidence="7">
    <location>
        <begin position="545"/>
        <end position="564"/>
    </location>
</feature>
<evidence type="ECO:0000313" key="9">
    <source>
        <dbReference type="EMBL" id="EEB20483.1"/>
    </source>
</evidence>
<gene>
    <name evidence="10" type="primary">8239882</name>
    <name evidence="9" type="ORF">Phum_PHUM617300</name>
</gene>
<keyword evidence="5 8" id="KW-1133">Transmembrane helix</keyword>
<accession>E0W4C7</accession>
<keyword evidence="3" id="KW-0813">Transport</keyword>
<reference evidence="9" key="1">
    <citation type="submission" date="2007-04" db="EMBL/GenBank/DDBJ databases">
        <title>Annotation of Pediculus humanus corporis strain USDA.</title>
        <authorList>
            <person name="Kirkness E."/>
            <person name="Hannick L."/>
            <person name="Hass B."/>
            <person name="Bruggner R."/>
            <person name="Lawson D."/>
            <person name="Bidwell S."/>
            <person name="Joardar V."/>
            <person name="Caler E."/>
            <person name="Walenz B."/>
            <person name="Inman J."/>
            <person name="Schobel S."/>
            <person name="Galinsky K."/>
            <person name="Amedeo P."/>
            <person name="Strausberg R."/>
        </authorList>
    </citation>
    <scope>NUCLEOTIDE SEQUENCE</scope>
    <source>
        <strain evidence="9">USDA</strain>
    </source>
</reference>
<dbReference type="PANTHER" id="PTHR19139:SF268">
    <property type="entry name" value="NEUROGENIC PROTEIN BIG BRAIN"/>
    <property type="match status" value="1"/>
</dbReference>
<keyword evidence="6 8" id="KW-0472">Membrane</keyword>
<feature type="compositionally biased region" description="Low complexity" evidence="7">
    <location>
        <begin position="723"/>
        <end position="734"/>
    </location>
</feature>
<dbReference type="InterPro" id="IPR034294">
    <property type="entry name" value="Aquaporin_transptr"/>
</dbReference>
<feature type="transmembrane region" description="Helical" evidence="8">
    <location>
        <begin position="243"/>
        <end position="263"/>
    </location>
</feature>
<dbReference type="STRING" id="121224.E0W4C7"/>
<feature type="transmembrane region" description="Helical" evidence="8">
    <location>
        <begin position="206"/>
        <end position="223"/>
    </location>
</feature>
<dbReference type="PRINTS" id="PR00783">
    <property type="entry name" value="MINTRINSICP"/>
</dbReference>
<feature type="transmembrane region" description="Helical" evidence="8">
    <location>
        <begin position="92"/>
        <end position="111"/>
    </location>
</feature>
<dbReference type="Gene3D" id="1.20.1080.10">
    <property type="entry name" value="Glycerol uptake facilitator protein"/>
    <property type="match status" value="1"/>
</dbReference>
<dbReference type="Proteomes" id="UP000009046">
    <property type="component" value="Unassembled WGS sequence"/>
</dbReference>
<dbReference type="InterPro" id="IPR023271">
    <property type="entry name" value="Aquaporin-like"/>
</dbReference>
<name>E0W4C7_PEDHC</name>
<dbReference type="GeneID" id="8239882"/>
<dbReference type="InterPro" id="IPR022357">
    <property type="entry name" value="MIP_CS"/>
</dbReference>
<protein>
    <submittedName>
        <fullName evidence="9 10">Neurogenic protein big brain, putative</fullName>
    </submittedName>
</protein>
<dbReference type="RefSeq" id="XP_002433221.1">
    <property type="nucleotide sequence ID" value="XM_002433176.1"/>
</dbReference>
<sequence length="749" mass="82381">MAGNSLTINLEDDPFEEHVITLLQKLEAVRDAKRTANRLTKNYRQPVQVEIRTLEFWRSIISECLASFFLVFIVSGASYNYLGKGVEKINDIVLPTAFATGLTMAMLHHCFEKISGGHVNPAVSLAMAVTKKISPLRASLFVIAQCGGGVAGAALLYGVTPGLYTVNFPSMMGPWEKFGVELVLTFIVTFTFFTKSEKKLFNDGSLAIGVSYAACSLAGMPMLNPARALGPAFVMNKLWDNHWVFWFGPIFGSILAAVIYKFIFNSKRHNKRPNESIDGANSFLFKDSSMNSEDEPFQDNKYHPAAYRPVGSGNPTSPGGAYCPSVASNSVFHSPPSRLDRGDAAGNSSKYKQPPLGDEVYSGARSLYNAKVGEGIYSGTKSMYTKSPALTRANLNRSQSVYSKSQNPRDLLPKPGPLIPAQSLYPIKLGNGGHLTANMRDFGAPTSNFISGIKTNDGNFIKVPPSNDHNRVNEMTENVINIPPMRNLTSRSYHDVTDVEKANIQQQNYTAAAAAGDHLTNQNVQNQHLLNLKPEKNPTENIYGIRNTPTGGLYPGNDVGPRPENKREMQAKRECYDALARGHDSRSETPRSQASSNFSRTAAYVKSVQNNPGYKTRESNYDIVPSGIREVSNFNQKPPHHTRSETSDYGSNKGGGGGLSKDVEKGNISELKYMEDKNLEKIPPQTSIQPAESRQQWNDDQPVTLIRQTGTSFMALQNFVQQTSRPSPISTSSSANYDRNPTTSQYQFN</sequence>
<dbReference type="EMBL" id="DS235886">
    <property type="protein sequence ID" value="EEB20483.1"/>
    <property type="molecule type" value="Genomic_DNA"/>
</dbReference>
<feature type="transmembrane region" description="Helical" evidence="8">
    <location>
        <begin position="140"/>
        <end position="158"/>
    </location>
</feature>
<reference evidence="10" key="3">
    <citation type="submission" date="2020-05" db="UniProtKB">
        <authorList>
            <consortium name="EnsemblMetazoa"/>
        </authorList>
    </citation>
    <scope>IDENTIFICATION</scope>
    <source>
        <strain evidence="10">USDA</strain>
    </source>
</reference>
<dbReference type="AlphaFoldDB" id="E0W4C7"/>
<evidence type="ECO:0000256" key="2">
    <source>
        <dbReference type="ARBA" id="ARBA00006175"/>
    </source>
</evidence>
<evidence type="ECO:0000313" key="11">
    <source>
        <dbReference type="Proteomes" id="UP000009046"/>
    </source>
</evidence>
<dbReference type="GO" id="GO:0005886">
    <property type="term" value="C:plasma membrane"/>
    <property type="evidence" value="ECO:0007669"/>
    <property type="project" value="TreeGrafter"/>
</dbReference>
<organism>
    <name type="scientific">Pediculus humanus subsp. corporis</name>
    <name type="common">Body louse</name>
    <dbReference type="NCBI Taxonomy" id="121224"/>
    <lineage>
        <taxon>Eukaryota</taxon>
        <taxon>Metazoa</taxon>
        <taxon>Ecdysozoa</taxon>
        <taxon>Arthropoda</taxon>
        <taxon>Hexapoda</taxon>
        <taxon>Insecta</taxon>
        <taxon>Pterygota</taxon>
        <taxon>Neoptera</taxon>
        <taxon>Paraneoptera</taxon>
        <taxon>Psocodea</taxon>
        <taxon>Troctomorpha</taxon>
        <taxon>Phthiraptera</taxon>
        <taxon>Anoplura</taxon>
        <taxon>Pediculidae</taxon>
        <taxon>Pediculus</taxon>
    </lineage>
</organism>
<keyword evidence="11" id="KW-1185">Reference proteome</keyword>
<comment type="subcellular location">
    <subcellularLocation>
        <location evidence="1">Membrane</location>
        <topology evidence="1">Multi-pass membrane protein</topology>
    </subcellularLocation>
</comment>
<dbReference type="GO" id="GO:0015250">
    <property type="term" value="F:water channel activity"/>
    <property type="evidence" value="ECO:0007669"/>
    <property type="project" value="TreeGrafter"/>
</dbReference>
<dbReference type="eggNOG" id="KOG0223">
    <property type="taxonomic scope" value="Eukaryota"/>
</dbReference>
<evidence type="ECO:0000256" key="6">
    <source>
        <dbReference type="ARBA" id="ARBA00023136"/>
    </source>
</evidence>
<dbReference type="PROSITE" id="PS00221">
    <property type="entry name" value="MIP"/>
    <property type="match status" value="1"/>
</dbReference>
<feature type="transmembrane region" description="Helical" evidence="8">
    <location>
        <begin position="178"/>
        <end position="194"/>
    </location>
</feature>
<feature type="compositionally biased region" description="Polar residues" evidence="7">
    <location>
        <begin position="735"/>
        <end position="749"/>
    </location>
</feature>
<dbReference type="EMBL" id="AAZO01007550">
    <property type="status" value="NOT_ANNOTATED_CDS"/>
    <property type="molecule type" value="Genomic_DNA"/>
</dbReference>
<feature type="transmembrane region" description="Helical" evidence="8">
    <location>
        <begin position="60"/>
        <end position="80"/>
    </location>
</feature>
<dbReference type="CDD" id="cd00333">
    <property type="entry name" value="MIP"/>
    <property type="match status" value="1"/>
</dbReference>
<evidence type="ECO:0000256" key="3">
    <source>
        <dbReference type="ARBA" id="ARBA00022448"/>
    </source>
</evidence>
<keyword evidence="4 8" id="KW-0812">Transmembrane</keyword>
<comment type="similarity">
    <text evidence="2">Belongs to the MIP/aquaporin (TC 1.A.8) family.</text>
</comment>
<dbReference type="InParanoid" id="E0W4C7"/>
<dbReference type="KEGG" id="phu:Phum_PHUM617300"/>
<feature type="region of interest" description="Disordered" evidence="7">
    <location>
        <begin position="334"/>
        <end position="357"/>
    </location>
</feature>
<dbReference type="InterPro" id="IPR000425">
    <property type="entry name" value="MIP"/>
</dbReference>
<evidence type="ECO:0000256" key="5">
    <source>
        <dbReference type="ARBA" id="ARBA00022989"/>
    </source>
</evidence>
<evidence type="ECO:0000256" key="8">
    <source>
        <dbReference type="SAM" id="Phobius"/>
    </source>
</evidence>
<dbReference type="Pfam" id="PF00230">
    <property type="entry name" value="MIP"/>
    <property type="match status" value="1"/>
</dbReference>
<dbReference type="VEuPathDB" id="VectorBase:PHUM617300"/>
<proteinExistence type="inferred from homology"/>
<dbReference type="EnsemblMetazoa" id="PHUM617300-RA">
    <property type="protein sequence ID" value="PHUM617300-PA"/>
    <property type="gene ID" value="PHUM617300"/>
</dbReference>
<feature type="region of interest" description="Disordered" evidence="7">
    <location>
        <begin position="631"/>
        <end position="663"/>
    </location>
</feature>
<evidence type="ECO:0000256" key="4">
    <source>
        <dbReference type="ARBA" id="ARBA00022692"/>
    </source>
</evidence>
<evidence type="ECO:0000313" key="10">
    <source>
        <dbReference type="EnsemblMetazoa" id="PHUM617300-PA"/>
    </source>
</evidence>
<dbReference type="HOGENOM" id="CLU_021773_0_0_1"/>
<dbReference type="PANTHER" id="PTHR19139">
    <property type="entry name" value="AQUAPORIN TRANSPORTER"/>
    <property type="match status" value="1"/>
</dbReference>
<dbReference type="SUPFAM" id="SSF81338">
    <property type="entry name" value="Aquaporin-like"/>
    <property type="match status" value="1"/>
</dbReference>
<feature type="region of interest" description="Disordered" evidence="7">
    <location>
        <begin position="721"/>
        <end position="749"/>
    </location>
</feature>
<reference evidence="9" key="2">
    <citation type="submission" date="2007-04" db="EMBL/GenBank/DDBJ databases">
        <title>The genome of the human body louse.</title>
        <authorList>
            <consortium name="The Human Body Louse Genome Consortium"/>
            <person name="Kirkness E."/>
            <person name="Walenz B."/>
            <person name="Hass B."/>
            <person name="Bruggner R."/>
            <person name="Strausberg R."/>
        </authorList>
    </citation>
    <scope>NUCLEOTIDE SEQUENCE</scope>
    <source>
        <strain evidence="9">USDA</strain>
    </source>
</reference>
<dbReference type="FunCoup" id="E0W4C7">
    <property type="interactions" value="10"/>
</dbReference>